<dbReference type="PROSITE" id="PS51898">
    <property type="entry name" value="TYR_RECOMBINASE"/>
    <property type="match status" value="1"/>
</dbReference>
<evidence type="ECO:0000313" key="4">
    <source>
        <dbReference type="Proteomes" id="UP000316426"/>
    </source>
</evidence>
<name>A0A518K759_9BACT</name>
<gene>
    <name evidence="3" type="ORF">Spa11_18350</name>
</gene>
<dbReference type="InterPro" id="IPR002104">
    <property type="entry name" value="Integrase_catalytic"/>
</dbReference>
<dbReference type="PANTHER" id="PTHR30349:SF64">
    <property type="entry name" value="PROPHAGE INTEGRASE INTD-RELATED"/>
    <property type="match status" value="1"/>
</dbReference>
<dbReference type="GO" id="GO:0006310">
    <property type="term" value="P:DNA recombination"/>
    <property type="evidence" value="ECO:0007669"/>
    <property type="project" value="UniProtKB-KW"/>
</dbReference>
<dbReference type="RefSeq" id="WP_145110976.1">
    <property type="nucleotide sequence ID" value="NZ_CP036349.1"/>
</dbReference>
<evidence type="ECO:0000259" key="2">
    <source>
        <dbReference type="PROSITE" id="PS51898"/>
    </source>
</evidence>
<dbReference type="InterPro" id="IPR011010">
    <property type="entry name" value="DNA_brk_join_enz"/>
</dbReference>
<dbReference type="SUPFAM" id="SSF56349">
    <property type="entry name" value="DNA breaking-rejoining enzymes"/>
    <property type="match status" value="1"/>
</dbReference>
<evidence type="ECO:0000256" key="1">
    <source>
        <dbReference type="ARBA" id="ARBA00023172"/>
    </source>
</evidence>
<dbReference type="Pfam" id="PF00589">
    <property type="entry name" value="Phage_integrase"/>
    <property type="match status" value="1"/>
</dbReference>
<dbReference type="Gene3D" id="1.10.443.10">
    <property type="entry name" value="Intergrase catalytic core"/>
    <property type="match status" value="1"/>
</dbReference>
<evidence type="ECO:0000313" key="3">
    <source>
        <dbReference type="EMBL" id="QDV73636.1"/>
    </source>
</evidence>
<sequence>MPRLLHQPPKYWRHKPSGQAVVKVAGRRIYLGKYGSPESHQRYAEQIARWRDSLGKPAGAEPPSDGPPAAAEVTVQTLRERRVGGHAITLNELILVFVDHARRYYRKNGKVTREAEMIEEVLGLLRKRYGRLAAERFGPVLLKELREAMISDLDWSRKHLNKQVSRLVRMFKWGVENELLAPDIHAALNAVPGLKKGRSDARETTGVCCVDDAVVAKTVKCLPEVIADMVRLQRLTGSRPGEVCAVRPGDIDRTGQVWVYTPLAHKTDHHELCRVVMIGPQAQKLLAPYLLRAEDAYCFTPSESEKKRYEALAAQRKSPLRSRDRVGAARRAAREYAPCYSADTYRHAVQRGCRRAGVEQWSPNQLRHTAATAIRKRYGLEAAQVVCGHESADVTQVYAERDLQLARKVASEVG</sequence>
<proteinExistence type="predicted"/>
<keyword evidence="1" id="KW-0233">DNA recombination</keyword>
<feature type="domain" description="Tyr recombinase" evidence="2">
    <location>
        <begin position="203"/>
        <end position="411"/>
    </location>
</feature>
<dbReference type="GO" id="GO:0003677">
    <property type="term" value="F:DNA binding"/>
    <property type="evidence" value="ECO:0007669"/>
    <property type="project" value="InterPro"/>
</dbReference>
<dbReference type="InterPro" id="IPR013762">
    <property type="entry name" value="Integrase-like_cat_sf"/>
</dbReference>
<keyword evidence="4" id="KW-1185">Reference proteome</keyword>
<dbReference type="GO" id="GO:0015074">
    <property type="term" value="P:DNA integration"/>
    <property type="evidence" value="ECO:0007669"/>
    <property type="project" value="InterPro"/>
</dbReference>
<dbReference type="CDD" id="cd00397">
    <property type="entry name" value="DNA_BRE_C"/>
    <property type="match status" value="1"/>
</dbReference>
<dbReference type="PANTHER" id="PTHR30349">
    <property type="entry name" value="PHAGE INTEGRASE-RELATED"/>
    <property type="match status" value="1"/>
</dbReference>
<reference evidence="3 4" key="1">
    <citation type="submission" date="2019-02" db="EMBL/GenBank/DDBJ databases">
        <title>Deep-cultivation of Planctomycetes and their phenomic and genomic characterization uncovers novel biology.</title>
        <authorList>
            <person name="Wiegand S."/>
            <person name="Jogler M."/>
            <person name="Boedeker C."/>
            <person name="Pinto D."/>
            <person name="Vollmers J."/>
            <person name="Rivas-Marin E."/>
            <person name="Kohn T."/>
            <person name="Peeters S.H."/>
            <person name="Heuer A."/>
            <person name="Rast P."/>
            <person name="Oberbeckmann S."/>
            <person name="Bunk B."/>
            <person name="Jeske O."/>
            <person name="Meyerdierks A."/>
            <person name="Storesund J.E."/>
            <person name="Kallscheuer N."/>
            <person name="Luecker S."/>
            <person name="Lage O.M."/>
            <person name="Pohl T."/>
            <person name="Merkel B.J."/>
            <person name="Hornburger P."/>
            <person name="Mueller R.-W."/>
            <person name="Bruemmer F."/>
            <person name="Labrenz M."/>
            <person name="Spormann A.M."/>
            <person name="Op den Camp H."/>
            <person name="Overmann J."/>
            <person name="Amann R."/>
            <person name="Jetten M.S.M."/>
            <person name="Mascher T."/>
            <person name="Medema M.H."/>
            <person name="Devos D.P."/>
            <person name="Kaster A.-K."/>
            <person name="Ovreas L."/>
            <person name="Rohde M."/>
            <person name="Galperin M.Y."/>
            <person name="Jogler C."/>
        </authorList>
    </citation>
    <scope>NUCLEOTIDE SEQUENCE [LARGE SCALE GENOMIC DNA]</scope>
    <source>
        <strain evidence="3 4">Spa11</strain>
    </source>
</reference>
<dbReference type="Proteomes" id="UP000316426">
    <property type="component" value="Chromosome"/>
</dbReference>
<dbReference type="InterPro" id="IPR050090">
    <property type="entry name" value="Tyrosine_recombinase_XerCD"/>
</dbReference>
<dbReference type="AlphaFoldDB" id="A0A518K759"/>
<accession>A0A518K759</accession>
<protein>
    <submittedName>
        <fullName evidence="3">Site-specific tyrosine recombinase XerC</fullName>
    </submittedName>
</protein>
<organism evidence="3 4">
    <name type="scientific">Botrimarina mediterranea</name>
    <dbReference type="NCBI Taxonomy" id="2528022"/>
    <lineage>
        <taxon>Bacteria</taxon>
        <taxon>Pseudomonadati</taxon>
        <taxon>Planctomycetota</taxon>
        <taxon>Planctomycetia</taxon>
        <taxon>Pirellulales</taxon>
        <taxon>Lacipirellulaceae</taxon>
        <taxon>Botrimarina</taxon>
    </lineage>
</organism>
<dbReference type="KEGG" id="bmei:Spa11_18350"/>
<dbReference type="EMBL" id="CP036349">
    <property type="protein sequence ID" value="QDV73636.1"/>
    <property type="molecule type" value="Genomic_DNA"/>
</dbReference>